<dbReference type="InterPro" id="IPR013495">
    <property type="entry name" value="CHP02679"/>
</dbReference>
<sequence length="426" mass="47173">MNKLTADCAAFFKARPAYHRILELLLQKCKSFGRSAGTICLSDATLEECDAARALFGRTFSPPLRIKTADFEAALQDTPFHGVILKEVLECYFDTVIQTKHQLVEQLDTQMLRIIEQAKNAVQSEVCRRWLDALSHKQGDGYHLIRTSLGKDENAVYQAILQACKSLEWLEQHPAERPRLAVLSAHATSDPHALDTTSLGGKLFLHLLSVRMDTKPPATAEERASLYYNCGILCDSISSSVTQVGVHLYTDTEEHPAYRAFRLRNEAGTLTLTNLACIQAASSSSGKAYLVENQMVFSQLCDQAPHFHSPLICTSGQPTVAVFRLLDMLVSSGTKLFYSGDFDGKGLSIALQLLARYPDHLYLWHMTAADYARCCSDVRLSEASLALLRTCANTALTPTAEAIERKGYDGYQELLLSELLADLIDT</sequence>
<name>A6P1E0_9FIRM</name>
<keyword evidence="4" id="KW-1185">Reference proteome</keyword>
<dbReference type="OrthoDB" id="1661308at2"/>
<gene>
    <name evidence="3" type="ORF">BACCAP_04307</name>
</gene>
<organism evidence="3 4">
    <name type="scientific">Pseudoflavonifractor capillosus ATCC 29799</name>
    <dbReference type="NCBI Taxonomy" id="411467"/>
    <lineage>
        <taxon>Bacteria</taxon>
        <taxon>Bacillati</taxon>
        <taxon>Bacillota</taxon>
        <taxon>Clostridia</taxon>
        <taxon>Eubacteriales</taxon>
        <taxon>Oscillospiraceae</taxon>
        <taxon>Pseudoflavonifractor</taxon>
    </lineage>
</organism>
<proteinExistence type="predicted"/>
<evidence type="ECO:0000259" key="1">
    <source>
        <dbReference type="Pfam" id="PF09664"/>
    </source>
</evidence>
<dbReference type="Proteomes" id="UP000003639">
    <property type="component" value="Unassembled WGS sequence"/>
</dbReference>
<feature type="domain" description="DUF2399" evidence="1">
    <location>
        <begin position="269"/>
        <end position="423"/>
    </location>
</feature>
<dbReference type="EMBL" id="AAXG02000047">
    <property type="protein sequence ID" value="EDM97832.1"/>
    <property type="molecule type" value="Genomic_DNA"/>
</dbReference>
<evidence type="ECO:0000259" key="2">
    <source>
        <dbReference type="Pfam" id="PF11796"/>
    </source>
</evidence>
<dbReference type="Pfam" id="PF11796">
    <property type="entry name" value="DUF3323"/>
    <property type="match status" value="1"/>
</dbReference>
<accession>A6P1E0</accession>
<dbReference type="GO" id="GO:0005694">
    <property type="term" value="C:chromosome"/>
    <property type="evidence" value="ECO:0007669"/>
    <property type="project" value="InterPro"/>
</dbReference>
<evidence type="ECO:0000313" key="4">
    <source>
        <dbReference type="Proteomes" id="UP000003639"/>
    </source>
</evidence>
<dbReference type="AlphaFoldDB" id="A6P1E0"/>
<dbReference type="Pfam" id="PF09664">
    <property type="entry name" value="DUF2399"/>
    <property type="match status" value="1"/>
</dbReference>
<dbReference type="RefSeq" id="WP_006574783.1">
    <property type="nucleotide sequence ID" value="NZ_AAXG02000047.1"/>
</dbReference>
<dbReference type="InterPro" id="IPR024466">
    <property type="entry name" value="CHP02679_N"/>
</dbReference>
<dbReference type="NCBIfam" id="TIGR02679">
    <property type="entry name" value="TIGR02679 family protein"/>
    <property type="match status" value="1"/>
</dbReference>
<comment type="caution">
    <text evidence="3">The sequence shown here is derived from an EMBL/GenBank/DDBJ whole genome shotgun (WGS) entry which is preliminary data.</text>
</comment>
<reference evidence="3 4" key="2">
    <citation type="submission" date="2007-06" db="EMBL/GenBank/DDBJ databases">
        <title>Draft genome sequence of Pseudoflavonifractor capillosus ATCC 29799.</title>
        <authorList>
            <person name="Sudarsanam P."/>
            <person name="Ley R."/>
            <person name="Guruge J."/>
            <person name="Turnbaugh P.J."/>
            <person name="Mahowald M."/>
            <person name="Liep D."/>
            <person name="Gordon J."/>
        </authorList>
    </citation>
    <scope>NUCLEOTIDE SEQUENCE [LARGE SCALE GENOMIC DNA]</scope>
    <source>
        <strain evidence="3 4">ATCC 29799</strain>
    </source>
</reference>
<dbReference type="eggNOG" id="COG4924">
    <property type="taxonomic scope" value="Bacteria"/>
</dbReference>
<dbReference type="SUPFAM" id="SSF56726">
    <property type="entry name" value="DNA topoisomerase IV, alpha subunit"/>
    <property type="match status" value="1"/>
</dbReference>
<protein>
    <recommendedName>
        <fullName evidence="5">TIGR02679 family protein</fullName>
    </recommendedName>
</protein>
<dbReference type="InterPro" id="IPR036078">
    <property type="entry name" value="Spo11/TopoVI_A_sf"/>
</dbReference>
<evidence type="ECO:0000313" key="3">
    <source>
        <dbReference type="EMBL" id="EDM97832.1"/>
    </source>
</evidence>
<dbReference type="STRING" id="411467.BACCAP_04307"/>
<dbReference type="InterPro" id="IPR024465">
    <property type="entry name" value="DUF2399"/>
</dbReference>
<dbReference type="Gene3D" id="3.40.1360.10">
    <property type="match status" value="1"/>
</dbReference>
<dbReference type="GO" id="GO:0003677">
    <property type="term" value="F:DNA binding"/>
    <property type="evidence" value="ECO:0007669"/>
    <property type="project" value="InterPro"/>
</dbReference>
<evidence type="ECO:0008006" key="5">
    <source>
        <dbReference type="Google" id="ProtNLM"/>
    </source>
</evidence>
<feature type="domain" description="Conserved hypothetical protein CHP02679 N terminus" evidence="2">
    <location>
        <begin position="36"/>
        <end position="247"/>
    </location>
</feature>
<reference evidence="3 4" key="1">
    <citation type="submission" date="2007-04" db="EMBL/GenBank/DDBJ databases">
        <authorList>
            <person name="Fulton L."/>
            <person name="Clifton S."/>
            <person name="Fulton B."/>
            <person name="Xu J."/>
            <person name="Minx P."/>
            <person name="Pepin K.H."/>
            <person name="Johnson M."/>
            <person name="Thiruvilangam P."/>
            <person name="Bhonagiri V."/>
            <person name="Nash W.E."/>
            <person name="Mardis E.R."/>
            <person name="Wilson R.K."/>
        </authorList>
    </citation>
    <scope>NUCLEOTIDE SEQUENCE [LARGE SCALE GENOMIC DNA]</scope>
    <source>
        <strain evidence="3 4">ATCC 29799</strain>
    </source>
</reference>